<dbReference type="PANTHER" id="PTHR35848">
    <property type="entry name" value="OXALATE-BINDING PROTEIN"/>
    <property type="match status" value="1"/>
</dbReference>
<dbReference type="PANTHER" id="PTHR35848:SF6">
    <property type="entry name" value="CUPIN TYPE-2 DOMAIN-CONTAINING PROTEIN"/>
    <property type="match status" value="1"/>
</dbReference>
<evidence type="ECO:0000313" key="3">
    <source>
        <dbReference type="EMBL" id="CAA9231105.1"/>
    </source>
</evidence>
<protein>
    <recommendedName>
        <fullName evidence="2">Cupin type-2 domain-containing protein</fullName>
    </recommendedName>
</protein>
<accession>A0A6J4HU25</accession>
<dbReference type="InterPro" id="IPR011051">
    <property type="entry name" value="RmlC_Cupin_sf"/>
</dbReference>
<keyword evidence="1" id="KW-0479">Metal-binding</keyword>
<sequence length="111" mass="12256">MKKVSLTELPREGVSHDPQITKQVMLRRGDVPHLTAFSRSTLLPGQTAHAHEHADMYEVFFVESGAGVMKIAGVEHQLERGVCVLVEPGERHEITNHAPTDLVLMYFGVAA</sequence>
<organism evidence="3">
    <name type="scientific">uncultured Chthoniobacterales bacterium</name>
    <dbReference type="NCBI Taxonomy" id="1836801"/>
    <lineage>
        <taxon>Bacteria</taxon>
        <taxon>Pseudomonadati</taxon>
        <taxon>Verrucomicrobiota</taxon>
        <taxon>Spartobacteria</taxon>
        <taxon>Chthoniobacterales</taxon>
        <taxon>environmental samples</taxon>
    </lineage>
</organism>
<proteinExistence type="predicted"/>
<dbReference type="EMBL" id="CADCTA010000052">
    <property type="protein sequence ID" value="CAA9231105.1"/>
    <property type="molecule type" value="Genomic_DNA"/>
</dbReference>
<gene>
    <name evidence="3" type="ORF">AVDCRST_MAG42-1135</name>
</gene>
<feature type="domain" description="Cupin type-2" evidence="2">
    <location>
        <begin position="40"/>
        <end position="105"/>
    </location>
</feature>
<dbReference type="InterPro" id="IPR014710">
    <property type="entry name" value="RmlC-like_jellyroll"/>
</dbReference>
<name>A0A6J4HU25_9BACT</name>
<dbReference type="InterPro" id="IPR051610">
    <property type="entry name" value="GPI/OXD"/>
</dbReference>
<dbReference type="SUPFAM" id="SSF51182">
    <property type="entry name" value="RmlC-like cupins"/>
    <property type="match status" value="1"/>
</dbReference>
<evidence type="ECO:0000256" key="1">
    <source>
        <dbReference type="ARBA" id="ARBA00022723"/>
    </source>
</evidence>
<dbReference type="AlphaFoldDB" id="A0A6J4HU25"/>
<dbReference type="InterPro" id="IPR013096">
    <property type="entry name" value="Cupin_2"/>
</dbReference>
<dbReference type="GO" id="GO:0046872">
    <property type="term" value="F:metal ion binding"/>
    <property type="evidence" value="ECO:0007669"/>
    <property type="project" value="UniProtKB-KW"/>
</dbReference>
<evidence type="ECO:0000259" key="2">
    <source>
        <dbReference type="Pfam" id="PF07883"/>
    </source>
</evidence>
<dbReference type="Gene3D" id="2.60.120.10">
    <property type="entry name" value="Jelly Rolls"/>
    <property type="match status" value="1"/>
</dbReference>
<reference evidence="3" key="1">
    <citation type="submission" date="2020-02" db="EMBL/GenBank/DDBJ databases">
        <authorList>
            <person name="Meier V. D."/>
        </authorList>
    </citation>
    <scope>NUCLEOTIDE SEQUENCE</scope>
    <source>
        <strain evidence="3">AVDCRST_MAG42</strain>
    </source>
</reference>
<dbReference type="Pfam" id="PF07883">
    <property type="entry name" value="Cupin_2"/>
    <property type="match status" value="1"/>
</dbReference>